<dbReference type="Proteomes" id="UP000078447">
    <property type="component" value="Unassembled WGS sequence"/>
</dbReference>
<gene>
    <name evidence="8" type="ORF">A3783_09615</name>
</gene>
<comment type="catalytic activity">
    <reaction evidence="6">
        <text>P(1),P(4)-bis(5'-adenosyl) tetraphosphate + H2O = 2 ADP + 2 H(+)</text>
        <dbReference type="Rhea" id="RHEA:24252"/>
        <dbReference type="ChEBI" id="CHEBI:15377"/>
        <dbReference type="ChEBI" id="CHEBI:15378"/>
        <dbReference type="ChEBI" id="CHEBI:58141"/>
        <dbReference type="ChEBI" id="CHEBI:456216"/>
        <dbReference type="EC" id="3.6.1.41"/>
    </reaction>
</comment>
<evidence type="ECO:0000256" key="4">
    <source>
        <dbReference type="ARBA" id="ARBA00022801"/>
    </source>
</evidence>
<dbReference type="Pfam" id="PF01966">
    <property type="entry name" value="HD"/>
    <property type="match status" value="1"/>
</dbReference>
<dbReference type="PANTHER" id="PTHR35795">
    <property type="entry name" value="SLR1885 PROTEIN"/>
    <property type="match status" value="1"/>
</dbReference>
<keyword evidence="4" id="KW-0378">Hydrolase</keyword>
<name>A0ABX2VD47_9BACL</name>
<evidence type="ECO:0000313" key="9">
    <source>
        <dbReference type="Proteomes" id="UP000078447"/>
    </source>
</evidence>
<evidence type="ECO:0000313" key="8">
    <source>
        <dbReference type="EMBL" id="OAN16162.1"/>
    </source>
</evidence>
<sequence length="191" mass="21458">MRLEEAKRIIEETLPTKRYIHTLGVVETAVQLARRYGVQEDKVALAAMLHDYAKYRNVSEMQTIAVELGLNHLLAYEDELLHAPVGAELVKRELGVEDVEVYQAIANHTTGAPGMPLLDQIIFVADAIEPNRRYPGVDQLRQIAQEDLTQAVIATLGQTITFLCKKQTVIFPLTIETYNAFITEKRKGTVL</sequence>
<dbReference type="InterPro" id="IPR003607">
    <property type="entry name" value="HD/PDEase_dom"/>
</dbReference>
<keyword evidence="2" id="KW-0479">Metal-binding</keyword>
<evidence type="ECO:0000256" key="5">
    <source>
        <dbReference type="ARBA" id="ARBA00023004"/>
    </source>
</evidence>
<evidence type="ECO:0000256" key="2">
    <source>
        <dbReference type="ARBA" id="ARBA00022723"/>
    </source>
</evidence>
<keyword evidence="5" id="KW-0408">Iron</keyword>
<evidence type="ECO:0000256" key="3">
    <source>
        <dbReference type="ARBA" id="ARBA00022741"/>
    </source>
</evidence>
<dbReference type="PANTHER" id="PTHR35795:SF1">
    <property type="entry name" value="BIS(5'-NUCLEOSYL)-TETRAPHOSPHATASE, SYMMETRICAL"/>
    <property type="match status" value="1"/>
</dbReference>
<dbReference type="InterPro" id="IPR006675">
    <property type="entry name" value="HDIG_dom"/>
</dbReference>
<dbReference type="NCBIfam" id="TIGR00488">
    <property type="entry name" value="bis(5'-nucleosyl)-tetraphosphatase (symmetrical) YqeK"/>
    <property type="match status" value="1"/>
</dbReference>
<dbReference type="NCBIfam" id="TIGR00277">
    <property type="entry name" value="HDIG"/>
    <property type="match status" value="1"/>
</dbReference>
<feature type="domain" description="HD" evidence="7">
    <location>
        <begin position="18"/>
        <end position="131"/>
    </location>
</feature>
<proteinExistence type="predicted"/>
<comment type="caution">
    <text evidence="8">The sequence shown here is derived from an EMBL/GenBank/DDBJ whole genome shotgun (WGS) entry which is preliminary data.</text>
</comment>
<dbReference type="Gene3D" id="1.10.3210.10">
    <property type="entry name" value="Hypothetical protein af1432"/>
    <property type="match status" value="1"/>
</dbReference>
<accession>A0ABX2VD47</accession>
<dbReference type="SUPFAM" id="SSF109604">
    <property type="entry name" value="HD-domain/PDEase-like"/>
    <property type="match status" value="1"/>
</dbReference>
<evidence type="ECO:0000259" key="7">
    <source>
        <dbReference type="PROSITE" id="PS51831"/>
    </source>
</evidence>
<organism evidence="8 9">
    <name type="scientific">Exiguobacterium undae</name>
    <dbReference type="NCBI Taxonomy" id="169177"/>
    <lineage>
        <taxon>Bacteria</taxon>
        <taxon>Bacillati</taxon>
        <taxon>Bacillota</taxon>
        <taxon>Bacilli</taxon>
        <taxon>Bacillales</taxon>
        <taxon>Bacillales Family XII. Incertae Sedis</taxon>
        <taxon>Exiguobacterium</taxon>
    </lineage>
</organism>
<keyword evidence="9" id="KW-1185">Reference proteome</keyword>
<dbReference type="CDD" id="cd00077">
    <property type="entry name" value="HDc"/>
    <property type="match status" value="1"/>
</dbReference>
<dbReference type="RefSeq" id="WP_028106827.1">
    <property type="nucleotide sequence ID" value="NZ_LVVL01000001.1"/>
</dbReference>
<dbReference type="InterPro" id="IPR005249">
    <property type="entry name" value="YqeK"/>
</dbReference>
<dbReference type="EC" id="3.6.1.41" evidence="1"/>
<keyword evidence="3" id="KW-0547">Nucleotide-binding</keyword>
<dbReference type="SMART" id="SM00471">
    <property type="entry name" value="HDc"/>
    <property type="match status" value="1"/>
</dbReference>
<dbReference type="PROSITE" id="PS51831">
    <property type="entry name" value="HD"/>
    <property type="match status" value="1"/>
</dbReference>
<protein>
    <recommendedName>
        <fullName evidence="1">bis(5'-nucleosyl)-tetraphosphatase (symmetrical)</fullName>
        <ecNumber evidence="1">3.6.1.41</ecNumber>
    </recommendedName>
</protein>
<dbReference type="EMBL" id="LVVL01000001">
    <property type="protein sequence ID" value="OAN16162.1"/>
    <property type="molecule type" value="Genomic_DNA"/>
</dbReference>
<evidence type="ECO:0000256" key="6">
    <source>
        <dbReference type="ARBA" id="ARBA00049417"/>
    </source>
</evidence>
<evidence type="ECO:0000256" key="1">
    <source>
        <dbReference type="ARBA" id="ARBA00012506"/>
    </source>
</evidence>
<reference evidence="8 9" key="1">
    <citation type="submission" date="2016-03" db="EMBL/GenBank/DDBJ databases">
        <authorList>
            <person name="Cho S.-Y."/>
            <person name="Lim S."/>
            <person name="Kim H."/>
            <person name="Soh E.H."/>
            <person name="Moon J.S."/>
        </authorList>
    </citation>
    <scope>NUCLEOTIDE SEQUENCE [LARGE SCALE GENOMIC DNA]</scope>
    <source>
        <strain evidence="8 9">KCTC 3810</strain>
    </source>
</reference>
<dbReference type="InterPro" id="IPR006674">
    <property type="entry name" value="HD_domain"/>
</dbReference>
<dbReference type="InterPro" id="IPR051094">
    <property type="entry name" value="Diverse_Catalytic_Enzymes"/>
</dbReference>